<proteinExistence type="predicted"/>
<evidence type="ECO:0008006" key="4">
    <source>
        <dbReference type="Google" id="ProtNLM"/>
    </source>
</evidence>
<evidence type="ECO:0000256" key="1">
    <source>
        <dbReference type="SAM" id="MobiDB-lite"/>
    </source>
</evidence>
<comment type="caution">
    <text evidence="2">The sequence shown here is derived from an EMBL/GenBank/DDBJ whole genome shotgun (WGS) entry which is preliminary data.</text>
</comment>
<evidence type="ECO:0000313" key="3">
    <source>
        <dbReference type="Proteomes" id="UP001231189"/>
    </source>
</evidence>
<gene>
    <name evidence="2" type="ORF">QYE76_000898</name>
</gene>
<dbReference type="EMBL" id="JAUUTY010000005">
    <property type="protein sequence ID" value="KAK1626583.1"/>
    <property type="molecule type" value="Genomic_DNA"/>
</dbReference>
<dbReference type="Proteomes" id="UP001231189">
    <property type="component" value="Unassembled WGS sequence"/>
</dbReference>
<protein>
    <recommendedName>
        <fullName evidence="4">Retrotransposon Copia-like N-terminal domain-containing protein</fullName>
    </recommendedName>
</protein>
<organism evidence="2 3">
    <name type="scientific">Lolium multiflorum</name>
    <name type="common">Italian ryegrass</name>
    <name type="synonym">Lolium perenne subsp. multiflorum</name>
    <dbReference type="NCBI Taxonomy" id="4521"/>
    <lineage>
        <taxon>Eukaryota</taxon>
        <taxon>Viridiplantae</taxon>
        <taxon>Streptophyta</taxon>
        <taxon>Embryophyta</taxon>
        <taxon>Tracheophyta</taxon>
        <taxon>Spermatophyta</taxon>
        <taxon>Magnoliopsida</taxon>
        <taxon>Liliopsida</taxon>
        <taxon>Poales</taxon>
        <taxon>Poaceae</taxon>
        <taxon>BOP clade</taxon>
        <taxon>Pooideae</taxon>
        <taxon>Poodae</taxon>
        <taxon>Poeae</taxon>
        <taxon>Poeae Chloroplast Group 2 (Poeae type)</taxon>
        <taxon>Loliodinae</taxon>
        <taxon>Loliinae</taxon>
        <taxon>Lolium</taxon>
    </lineage>
</organism>
<feature type="region of interest" description="Disordered" evidence="1">
    <location>
        <begin position="373"/>
        <end position="398"/>
    </location>
</feature>
<evidence type="ECO:0000313" key="2">
    <source>
        <dbReference type="EMBL" id="KAK1626583.1"/>
    </source>
</evidence>
<sequence length="398" mass="43596">MTPDEIAAKERELEERARALDAREASLTQQLAAAPTTTNPPPAANLNLTTIDAVPPITTNSSNPNTYATSIKLHVPITLSLDDGNYTNWRELFLVALGRYGLTAHVIGESTPSDTGPDSPWGRDDYTVLSWIYGSVSIDLLGIVMRPGARLARWDAIENLFRDNKKHRAIQLEADFRNTPQGDLSISDYCAKLKALATPSATSASPSPTRPSSSPFFATRSALILEETQKKVDVKNAAGTALWACGQSVQPSNGGPRPPPPPPSSSGRHGLRGRWPRQRPDRRYLLPWRSWRRPWWPWTHPQRLPLAVQSMDRRPHTRIPSAAAAGPLAACYAMGASAMGSTGTRRPRTTTWLRSAPGLHCIRPPCPQHHYSDAATVQPAGTGPGPRQRPEQHAALWR</sequence>
<dbReference type="AlphaFoldDB" id="A0AAD8VYT6"/>
<name>A0AAD8VYT6_LOLMU</name>
<reference evidence="2" key="1">
    <citation type="submission" date="2023-07" db="EMBL/GenBank/DDBJ databases">
        <title>A chromosome-level genome assembly of Lolium multiflorum.</title>
        <authorList>
            <person name="Chen Y."/>
            <person name="Copetti D."/>
            <person name="Kolliker R."/>
            <person name="Studer B."/>
        </authorList>
    </citation>
    <scope>NUCLEOTIDE SEQUENCE</scope>
    <source>
        <strain evidence="2">02402/16</strain>
        <tissue evidence="2">Leaf</tissue>
    </source>
</reference>
<keyword evidence="3" id="KW-1185">Reference proteome</keyword>
<dbReference type="PANTHER" id="PTHR47481:SF41">
    <property type="entry name" value="COPIA-LIKE POLYPROTEIN_RETROTRANSPOSON"/>
    <property type="match status" value="1"/>
</dbReference>
<dbReference type="PANTHER" id="PTHR47481">
    <property type="match status" value="1"/>
</dbReference>
<feature type="region of interest" description="Disordered" evidence="1">
    <location>
        <begin position="246"/>
        <end position="276"/>
    </location>
</feature>
<accession>A0AAD8VYT6</accession>